<feature type="compositionally biased region" description="Low complexity" evidence="1">
    <location>
        <begin position="996"/>
        <end position="1018"/>
    </location>
</feature>
<dbReference type="GO" id="GO:0000422">
    <property type="term" value="P:autophagy of mitochondrion"/>
    <property type="evidence" value="ECO:0007669"/>
    <property type="project" value="TreeGrafter"/>
</dbReference>
<feature type="compositionally biased region" description="Low complexity" evidence="1">
    <location>
        <begin position="26"/>
        <end position="41"/>
    </location>
</feature>
<sequence length="1439" mass="154277">MLRPSASCPALKDAVAFKTGVEGGTSSPARSADPRAAASAARRNKMPKQQDFPVPPKTVEIAFEFQSSPQQYDREGADDDASPALLGTGAFGAAYRYVKATPSLSISDESPASTTSTQASRYPGSQHPDYSSPPSSMEEEILEDGFGSAVALNNRRRPGTGSSKNRDPATRGDAKEVDDTNAADGGTVGANGGGKLSAPVAARVRSGSVLRSAASLPQLKQHARAQEALLKSGAPAGSSRTANDKRLSSIVIKLCRTPISGSFDELPRHSRNAATKPTVNWHVRIVRGEGRMFRYLQKVQALHVSRQRRDPDSDSVSSKKAASSSPNKISDDDTNIVRLFADLPADGQLQGQIFDLTPVSSVANSMCVMSNAGKIQDMDSHSRPLYRMLVFEELVDLDAEFVDGAWVKGTQQWTAVQVENAARDTALGLRVSMNEHCHVFKSTHTDSIADLVLSILDSQFLHAHGIVHSDLKPANLMRDPRTNAVKLIDLGAARRFVRIEDQFKHSTTIVEERDAAMNSAEEEAAMLKNTRCDGLTSLTGSPHFMAPEILLQATRYTDKEGQSRSTLKDYKRNPHYLPASSNVQWLRLCLDDYAVGWGVKADIWSWGCCVLSFLVRMLAPFKDRNNTALICPFDFTFDDGSDALHPLHELATPEKNLPHFHLWARIYPLRIQDIVAEGARITAKAQECMSPSLTRMVIASLRHHTVRPTAEHICDALLPPRTRPTNRQNRHSMSDIDRTLINASPATLQDELHTSASSSTNMHAIPVPATMQAPVVPPSQVAGVAGIKSEQPRTPGLSPAVELKENDPNHHQVELKELPANAEREGRRRFTFSGNKRPQQQQQTTAPQVPVTPKKDPQHGAELSRIQSPGDAQLSARQSRMSGGDPKTLLAAPGLGLQLGSPASMVPPSPNPARKGGSSKETLATPLTGTDKMLSELITPPETPQEPIVEKMSALRRRLSKVSNVNLRMSNVMAAMHLSGSRERGDSTGKQSQRHSGSTRSSYTGGKSTSGKSTVGSQGERGRLEEPISPSLMEALGPMNRDPFASSTSSIPPPPPAVRQSARSIGLPVRTPQQGTTNLAADGTDGPTESLQSSPASAMVELGESPSAGQPSFNRAYAPSMKTFSSLSGTESRTPLSSTGNLQGSPRPNRSQIVASPPGVDFLTPGDANSKARQRTLSGLTLGGIGSFVRRAMTGVAPNQAMMGGAPNQQRTSIGGRLTPTKAHTKPYPSGSASSSTSSFGTSTPQSPEASSSQRRASASGRSRASSNRERKSGQGVMGSVERSPTGLEEKRNSLRRMSSMFHRRSGTGDKPLPTPEMNVITAPFKAVLPPSRSSSPSPSGRTTPGFLGHGLGLGIQIDQQPTGTSTPAPVNRMRNIPSMSQLAQRYVSGNSQTNTTPPAAPPSQQQDTTHKLPQGKTLRGKISRMFQRPTEPAGVDDQ</sequence>
<dbReference type="GO" id="GO:0004674">
    <property type="term" value="F:protein serine/threonine kinase activity"/>
    <property type="evidence" value="ECO:0007669"/>
    <property type="project" value="InterPro"/>
</dbReference>
<dbReference type="Pfam" id="PF00069">
    <property type="entry name" value="Pkinase"/>
    <property type="match status" value="1"/>
</dbReference>
<dbReference type="InterPro" id="IPR000719">
    <property type="entry name" value="Prot_kinase_dom"/>
</dbReference>
<feature type="compositionally biased region" description="Low complexity" evidence="1">
    <location>
        <begin position="1226"/>
        <end position="1266"/>
    </location>
</feature>
<dbReference type="Gene3D" id="1.10.510.10">
    <property type="entry name" value="Transferase(Phosphotransferase) domain 1"/>
    <property type="match status" value="1"/>
</dbReference>
<dbReference type="GO" id="GO:0000045">
    <property type="term" value="P:autophagosome assembly"/>
    <property type="evidence" value="ECO:0007669"/>
    <property type="project" value="TreeGrafter"/>
</dbReference>
<dbReference type="PANTHER" id="PTHR24348:SF73">
    <property type="entry name" value="SI:CH211-63O20.7"/>
    <property type="match status" value="1"/>
</dbReference>
<feature type="compositionally biased region" description="Basic and acidic residues" evidence="1">
    <location>
        <begin position="164"/>
        <end position="178"/>
    </location>
</feature>
<feature type="compositionally biased region" description="Low complexity" evidence="1">
    <location>
        <begin position="838"/>
        <end position="852"/>
    </location>
</feature>
<evidence type="ECO:0000313" key="4">
    <source>
        <dbReference type="Proteomes" id="UP000078113"/>
    </source>
</evidence>
<feature type="compositionally biased region" description="Basic and acidic residues" evidence="1">
    <location>
        <begin position="802"/>
        <end position="828"/>
    </location>
</feature>
<dbReference type="Proteomes" id="UP000078113">
    <property type="component" value="Unassembled WGS sequence"/>
</dbReference>
<dbReference type="EMBL" id="LWDG02000004">
    <property type="protein sequence ID" value="KAE8272087.1"/>
    <property type="molecule type" value="Genomic_DNA"/>
</dbReference>
<dbReference type="SMART" id="SM00220">
    <property type="entry name" value="S_TKc"/>
    <property type="match status" value="1"/>
</dbReference>
<feature type="compositionally biased region" description="Polar residues" evidence="1">
    <location>
        <begin position="1358"/>
        <end position="1369"/>
    </location>
</feature>
<dbReference type="PROSITE" id="PS50011">
    <property type="entry name" value="PROTEIN_KINASE_DOM"/>
    <property type="match status" value="1"/>
</dbReference>
<feature type="compositionally biased region" description="Polar residues" evidence="1">
    <location>
        <begin position="919"/>
        <end position="928"/>
    </location>
</feature>
<dbReference type="GO" id="GO:0061709">
    <property type="term" value="P:reticulophagy"/>
    <property type="evidence" value="ECO:0007669"/>
    <property type="project" value="TreeGrafter"/>
</dbReference>
<feature type="compositionally biased region" description="Low complexity" evidence="1">
    <location>
        <begin position="889"/>
        <end position="904"/>
    </location>
</feature>
<feature type="domain" description="Protein kinase" evidence="2">
    <location>
        <begin position="252"/>
        <end position="718"/>
    </location>
</feature>
<feature type="region of interest" description="Disordered" evidence="1">
    <location>
        <begin position="20"/>
        <end position="86"/>
    </location>
</feature>
<dbReference type="GO" id="GO:0034727">
    <property type="term" value="P:piecemeal microautophagy of the nucleus"/>
    <property type="evidence" value="ECO:0007669"/>
    <property type="project" value="TreeGrafter"/>
</dbReference>
<evidence type="ECO:0000256" key="1">
    <source>
        <dbReference type="SAM" id="MobiDB-lite"/>
    </source>
</evidence>
<proteinExistence type="predicted"/>
<feature type="compositionally biased region" description="Gly residues" evidence="1">
    <location>
        <begin position="186"/>
        <end position="195"/>
    </location>
</feature>
<gene>
    <name evidence="3" type="ORF">A4X09_0g268</name>
</gene>
<feature type="compositionally biased region" description="Low complexity" evidence="1">
    <location>
        <begin position="314"/>
        <end position="326"/>
    </location>
</feature>
<feature type="compositionally biased region" description="Low complexity" evidence="1">
    <location>
        <begin position="1330"/>
        <end position="1346"/>
    </location>
</feature>
<accession>A0A8X7NFQ5</accession>
<feature type="compositionally biased region" description="Polar residues" evidence="1">
    <location>
        <begin position="1122"/>
        <end position="1154"/>
    </location>
</feature>
<dbReference type="GO" id="GO:0005524">
    <property type="term" value="F:ATP binding"/>
    <property type="evidence" value="ECO:0007669"/>
    <property type="project" value="InterPro"/>
</dbReference>
<reference evidence="3" key="2">
    <citation type="journal article" date="2019" name="IMA Fungus">
        <title>Genome sequencing and comparison of five Tilletia species to identify candidate genes for the detection of regulated species infecting wheat.</title>
        <authorList>
            <person name="Nguyen H.D.T."/>
            <person name="Sultana T."/>
            <person name="Kesanakurti P."/>
            <person name="Hambleton S."/>
        </authorList>
    </citation>
    <scope>NUCLEOTIDE SEQUENCE</scope>
    <source>
        <strain evidence="3">DAOMC 236422</strain>
    </source>
</reference>
<dbReference type="SUPFAM" id="SSF56112">
    <property type="entry name" value="Protein kinase-like (PK-like)"/>
    <property type="match status" value="1"/>
</dbReference>
<comment type="caution">
    <text evidence="3">The sequence shown here is derived from an EMBL/GenBank/DDBJ whole genome shotgun (WGS) entry which is preliminary data.</text>
</comment>
<reference evidence="3" key="1">
    <citation type="submission" date="2016-04" db="EMBL/GenBank/DDBJ databases">
        <authorList>
            <person name="Nguyen H.D."/>
            <person name="Samba Siva P."/>
            <person name="Cullis J."/>
            <person name="Levesque C.A."/>
            <person name="Hambleton S."/>
        </authorList>
    </citation>
    <scope>NUCLEOTIDE SEQUENCE</scope>
    <source>
        <strain evidence="3">DAOMC 236422</strain>
    </source>
</reference>
<keyword evidence="4" id="KW-1185">Reference proteome</keyword>
<evidence type="ECO:0000313" key="3">
    <source>
        <dbReference type="EMBL" id="KAE8272087.1"/>
    </source>
</evidence>
<feature type="compositionally biased region" description="Polar residues" evidence="1">
    <location>
        <begin position="1378"/>
        <end position="1390"/>
    </location>
</feature>
<dbReference type="GO" id="GO:0005776">
    <property type="term" value="C:autophagosome"/>
    <property type="evidence" value="ECO:0007669"/>
    <property type="project" value="TreeGrafter"/>
</dbReference>
<dbReference type="InterPro" id="IPR045269">
    <property type="entry name" value="Atg1-like"/>
</dbReference>
<dbReference type="PANTHER" id="PTHR24348">
    <property type="entry name" value="SERINE/THREONINE-PROTEIN KINASE UNC-51-RELATED"/>
    <property type="match status" value="1"/>
</dbReference>
<feature type="region of interest" description="Disordered" evidence="1">
    <location>
        <begin position="788"/>
        <end position="947"/>
    </location>
</feature>
<feature type="region of interest" description="Disordered" evidence="1">
    <location>
        <begin position="102"/>
        <end position="196"/>
    </location>
</feature>
<feature type="compositionally biased region" description="Polar residues" evidence="1">
    <location>
        <begin position="102"/>
        <end position="120"/>
    </location>
</feature>
<dbReference type="InterPro" id="IPR011009">
    <property type="entry name" value="Kinase-like_dom_sf"/>
</dbReference>
<feature type="region of interest" description="Disordered" evidence="1">
    <location>
        <begin position="978"/>
        <end position="1170"/>
    </location>
</feature>
<feature type="compositionally biased region" description="Low complexity" evidence="1">
    <location>
        <begin position="1391"/>
        <end position="1408"/>
    </location>
</feature>
<feature type="region of interest" description="Disordered" evidence="1">
    <location>
        <begin position="304"/>
        <end position="330"/>
    </location>
</feature>
<feature type="compositionally biased region" description="Polar residues" evidence="1">
    <location>
        <begin position="1087"/>
        <end position="1096"/>
    </location>
</feature>
<evidence type="ECO:0000259" key="2">
    <source>
        <dbReference type="PROSITE" id="PS50011"/>
    </source>
</evidence>
<dbReference type="GO" id="GO:0005829">
    <property type="term" value="C:cytosol"/>
    <property type="evidence" value="ECO:0007669"/>
    <property type="project" value="TreeGrafter"/>
</dbReference>
<feature type="region of interest" description="Disordered" evidence="1">
    <location>
        <begin position="1199"/>
        <end position="1439"/>
    </location>
</feature>
<dbReference type="GO" id="GO:0034045">
    <property type="term" value="C:phagophore assembly site membrane"/>
    <property type="evidence" value="ECO:0007669"/>
    <property type="project" value="TreeGrafter"/>
</dbReference>
<dbReference type="GO" id="GO:0042594">
    <property type="term" value="P:response to starvation"/>
    <property type="evidence" value="ECO:0007669"/>
    <property type="project" value="TreeGrafter"/>
</dbReference>
<name>A0A8X7NFQ5_9BASI</name>
<organism evidence="3 4">
    <name type="scientific">Tilletia walkeri</name>
    <dbReference type="NCBI Taxonomy" id="117179"/>
    <lineage>
        <taxon>Eukaryota</taxon>
        <taxon>Fungi</taxon>
        <taxon>Dikarya</taxon>
        <taxon>Basidiomycota</taxon>
        <taxon>Ustilaginomycotina</taxon>
        <taxon>Exobasidiomycetes</taxon>
        <taxon>Tilletiales</taxon>
        <taxon>Tilletiaceae</taxon>
        <taxon>Tilletia</taxon>
    </lineage>
</organism>
<dbReference type="GO" id="GO:0010508">
    <property type="term" value="P:positive regulation of autophagy"/>
    <property type="evidence" value="ECO:0007669"/>
    <property type="project" value="TreeGrafter"/>
</dbReference>
<protein>
    <recommendedName>
        <fullName evidence="2">Protein kinase domain-containing protein</fullName>
    </recommendedName>
</protein>